<dbReference type="Proteomes" id="UP000007819">
    <property type="component" value="Chromosome X"/>
</dbReference>
<dbReference type="SUPFAM" id="SSF50978">
    <property type="entry name" value="WD40 repeat-like"/>
    <property type="match status" value="1"/>
</dbReference>
<dbReference type="AlphaFoldDB" id="A0A8R2A754"/>
<dbReference type="OMA" id="DGVFCFW"/>
<evidence type="ECO:0000256" key="1">
    <source>
        <dbReference type="ARBA" id="ARBA00022574"/>
    </source>
</evidence>
<keyword evidence="2" id="KW-0677">Repeat</keyword>
<accession>A0A8R2A754</accession>
<dbReference type="SMART" id="SM00320">
    <property type="entry name" value="WD40"/>
    <property type="match status" value="4"/>
</dbReference>
<sequence length="342" mass="38511">MWGESTSSNTTVAGTENDIEIVDTPNSIVSAMEFSPFQTIRRSFLATSYHDLTVRIWEVRRSRKIERKLAIALPALVLDVSWSIDGKGFYMASGDNKLKFLDLENSTLMCRSRECHIAPVKTCNAIKESNYKNCVMTGSWDKTMKIWDPRCIVPVVTILFSDKIACADVDDTMMVVCTEQGRISVYELGNSIQMVKELITPLQSEPSCVAIFRDRITGKPAGFTIGTLEGYMFTLYMIDNPNYVALVLRGDVATNVTMTPSIKTNTAINDVKFHPVHHTLAVTRSNGHCSFYNTEPNRISMLSDKLCQLPIMKCCFNKDGKIFAYNTGHNISKYKILTRKQF</sequence>
<reference evidence="4" key="1">
    <citation type="submission" date="2010-06" db="EMBL/GenBank/DDBJ databases">
        <authorList>
            <person name="Jiang H."/>
            <person name="Abraham K."/>
            <person name="Ali S."/>
            <person name="Alsbrooks S.L."/>
            <person name="Anim B.N."/>
            <person name="Anosike U.S."/>
            <person name="Attaway T."/>
            <person name="Bandaranaike D.P."/>
            <person name="Battles P.K."/>
            <person name="Bell S.N."/>
            <person name="Bell A.V."/>
            <person name="Beltran B."/>
            <person name="Bickham C."/>
            <person name="Bustamante Y."/>
            <person name="Caleb T."/>
            <person name="Canada A."/>
            <person name="Cardenas V."/>
            <person name="Carter K."/>
            <person name="Chacko J."/>
            <person name="Chandrabose M.N."/>
            <person name="Chavez D."/>
            <person name="Chavez A."/>
            <person name="Chen L."/>
            <person name="Chu H.-S."/>
            <person name="Claassen K.J."/>
            <person name="Cockrell R."/>
            <person name="Collins M."/>
            <person name="Cooper J.A."/>
            <person name="Cree A."/>
            <person name="Curry S.M."/>
            <person name="Da Y."/>
            <person name="Dao M.D."/>
            <person name="Das B."/>
            <person name="Davila M.-L."/>
            <person name="Davy-Carroll L."/>
            <person name="Denson S."/>
            <person name="Dinh H."/>
            <person name="Ebong V.E."/>
            <person name="Edwards J.R."/>
            <person name="Egan A."/>
            <person name="El-Daye J."/>
            <person name="Escobedo L."/>
            <person name="Fernandez S."/>
            <person name="Fernando P.R."/>
            <person name="Flagg N."/>
            <person name="Forbes L.D."/>
            <person name="Fowler R.G."/>
            <person name="Fu Q."/>
            <person name="Gabisi R.A."/>
            <person name="Ganer J."/>
            <person name="Garbino Pronczuk A."/>
            <person name="Garcia R.M."/>
            <person name="Garner T."/>
            <person name="Garrett T.E."/>
            <person name="Gonzalez D.A."/>
            <person name="Hamid H."/>
            <person name="Hawkins E.S."/>
            <person name="Hirani K."/>
            <person name="Hogues M.E."/>
            <person name="Hollins B."/>
            <person name="Hsiao C.-H."/>
            <person name="Jabil R."/>
            <person name="James M.L."/>
            <person name="Jhangiani S.N."/>
            <person name="Johnson B."/>
            <person name="Johnson Q."/>
            <person name="Joshi V."/>
            <person name="Kalu J.B."/>
            <person name="Kam C."/>
            <person name="Kashfia A."/>
            <person name="Keebler J."/>
            <person name="Kisamo H."/>
            <person name="Kovar C.L."/>
            <person name="Lago L.A."/>
            <person name="Lai C.-Y."/>
            <person name="Laidlaw J."/>
            <person name="Lara F."/>
            <person name="Le T.-K."/>
            <person name="Lee S.L."/>
            <person name="Legall F.H."/>
            <person name="Lemon S.J."/>
            <person name="Lewis L.R."/>
            <person name="Li B."/>
            <person name="Liu Y."/>
            <person name="Liu Y.-S."/>
            <person name="Lopez J."/>
            <person name="Lozado R.J."/>
            <person name="Lu J."/>
            <person name="Madu R.C."/>
            <person name="Maheshwari M."/>
            <person name="Maheshwari R."/>
            <person name="Malloy K."/>
            <person name="Martinez E."/>
            <person name="Mathew T."/>
            <person name="Mercado I.C."/>
            <person name="Mercado C."/>
            <person name="Meyer B."/>
            <person name="Montgomery K."/>
            <person name="Morgan M.B."/>
            <person name="Munidasa M."/>
            <person name="Nazareth L.V."/>
            <person name="Nelson J."/>
            <person name="Ng B.M."/>
            <person name="Nguyen N.B."/>
            <person name="Nguyen P.Q."/>
            <person name="Nguyen T."/>
            <person name="Obregon M."/>
            <person name="Okwuonu G.O."/>
            <person name="Onwere C.G."/>
            <person name="Orozco G."/>
            <person name="Parra A."/>
            <person name="Patel S."/>
            <person name="Patil S."/>
            <person name="Perez A."/>
            <person name="Perez Y."/>
            <person name="Pham C."/>
            <person name="Primus E.L."/>
            <person name="Pu L.-L."/>
            <person name="Puazo M."/>
            <person name="Qin X."/>
            <person name="Quiroz J.B."/>
            <person name="Reese J."/>
            <person name="Richards S."/>
            <person name="Rives C.M."/>
            <person name="Robberts R."/>
            <person name="Ruiz S.J."/>
            <person name="Ruiz M.J."/>
            <person name="Santibanez J."/>
            <person name="Schneider B.W."/>
            <person name="Sisson I."/>
            <person name="Smith M."/>
            <person name="Sodergren E."/>
            <person name="Song X.-Z."/>
            <person name="Song B.B."/>
            <person name="Summersgill H."/>
            <person name="Thelus R."/>
            <person name="Thornton R.D."/>
            <person name="Trejos Z.Y."/>
            <person name="Usmani K."/>
            <person name="Vattathil S."/>
            <person name="Villasana D."/>
            <person name="Walker D.L."/>
            <person name="Wang S."/>
            <person name="Wang K."/>
            <person name="White C.S."/>
            <person name="Williams A.C."/>
            <person name="Williamson J."/>
            <person name="Wilson K."/>
            <person name="Woghiren I.O."/>
            <person name="Woodworth J.R."/>
            <person name="Worley K.C."/>
            <person name="Wright R.A."/>
            <person name="Wu W."/>
            <person name="Young L."/>
            <person name="Zhang L."/>
            <person name="Zhang J."/>
            <person name="Zhu Y."/>
            <person name="Muzny D.M."/>
            <person name="Weinstock G."/>
            <person name="Gibbs R.A."/>
        </authorList>
    </citation>
    <scope>NUCLEOTIDE SEQUENCE [LARGE SCALE GENOMIC DNA]</scope>
    <source>
        <strain evidence="4">LSR1</strain>
    </source>
</reference>
<dbReference type="EnsemblMetazoa" id="XM_001947232.1">
    <property type="protein sequence ID" value="XP_001947267.1"/>
    <property type="gene ID" value="LOC100158693"/>
</dbReference>
<dbReference type="OrthoDB" id="256303at2759"/>
<protein>
    <recommendedName>
        <fullName evidence="5">WD repeat-containing protein 55 homolog</fullName>
    </recommendedName>
</protein>
<dbReference type="RefSeq" id="XP_001947267.1">
    <property type="nucleotide sequence ID" value="XM_001947232.1"/>
</dbReference>
<keyword evidence="1" id="KW-0853">WD repeat</keyword>
<name>A0A8R2A754_ACYPI</name>
<proteinExistence type="predicted"/>
<evidence type="ECO:0000256" key="2">
    <source>
        <dbReference type="ARBA" id="ARBA00022737"/>
    </source>
</evidence>
<evidence type="ECO:0000313" key="4">
    <source>
        <dbReference type="Proteomes" id="UP000007819"/>
    </source>
</evidence>
<dbReference type="InterPro" id="IPR036322">
    <property type="entry name" value="WD40_repeat_dom_sf"/>
</dbReference>
<organism evidence="3 4">
    <name type="scientific">Acyrthosiphon pisum</name>
    <name type="common">Pea aphid</name>
    <dbReference type="NCBI Taxonomy" id="7029"/>
    <lineage>
        <taxon>Eukaryota</taxon>
        <taxon>Metazoa</taxon>
        <taxon>Ecdysozoa</taxon>
        <taxon>Arthropoda</taxon>
        <taxon>Hexapoda</taxon>
        <taxon>Insecta</taxon>
        <taxon>Pterygota</taxon>
        <taxon>Neoptera</taxon>
        <taxon>Paraneoptera</taxon>
        <taxon>Hemiptera</taxon>
        <taxon>Sternorrhyncha</taxon>
        <taxon>Aphidomorpha</taxon>
        <taxon>Aphidoidea</taxon>
        <taxon>Aphididae</taxon>
        <taxon>Macrosiphini</taxon>
        <taxon>Acyrthosiphon</taxon>
    </lineage>
</organism>
<dbReference type="InterPro" id="IPR015943">
    <property type="entry name" value="WD40/YVTN_repeat-like_dom_sf"/>
</dbReference>
<evidence type="ECO:0000313" key="3">
    <source>
        <dbReference type="EnsemblMetazoa" id="XP_001947267.1"/>
    </source>
</evidence>
<reference evidence="3" key="2">
    <citation type="submission" date="2022-06" db="UniProtKB">
        <authorList>
            <consortium name="EnsemblMetazoa"/>
        </authorList>
    </citation>
    <scope>IDENTIFICATION</scope>
</reference>
<dbReference type="InterPro" id="IPR001680">
    <property type="entry name" value="WD40_rpt"/>
</dbReference>
<dbReference type="Gene3D" id="2.130.10.10">
    <property type="entry name" value="YVTN repeat-like/Quinoprotein amine dehydrogenase"/>
    <property type="match status" value="1"/>
</dbReference>
<dbReference type="Pfam" id="PF00400">
    <property type="entry name" value="WD40"/>
    <property type="match status" value="1"/>
</dbReference>
<keyword evidence="4" id="KW-1185">Reference proteome</keyword>
<dbReference type="PANTHER" id="PTHR10971">
    <property type="entry name" value="MRNA EXPORT FACTOR AND BUB3"/>
    <property type="match status" value="1"/>
</dbReference>
<dbReference type="KEGG" id="api:100158693"/>
<evidence type="ECO:0008006" key="5">
    <source>
        <dbReference type="Google" id="ProtNLM"/>
    </source>
</evidence>
<dbReference type="GeneID" id="100158693"/>